<proteinExistence type="predicted"/>
<name>A0A7D5E8U4_9EURY</name>
<dbReference type="InterPro" id="IPR014997">
    <property type="entry name" value="DUF1847"/>
</dbReference>
<evidence type="ECO:0000313" key="2">
    <source>
        <dbReference type="Proteomes" id="UP000509594"/>
    </source>
</evidence>
<gene>
    <name evidence="1" type="ORF">HWN40_10990</name>
</gene>
<keyword evidence="2" id="KW-1185">Reference proteome</keyword>
<accession>A0A7D5E8U4</accession>
<dbReference type="Proteomes" id="UP000509594">
    <property type="component" value="Chromosome"/>
</dbReference>
<dbReference type="RefSeq" id="WP_176965773.1">
    <property type="nucleotide sequence ID" value="NZ_CP058215.1"/>
</dbReference>
<evidence type="ECO:0000313" key="1">
    <source>
        <dbReference type="EMBL" id="QLC50718.1"/>
    </source>
</evidence>
<dbReference type="KEGG" id="mzi:HWN40_10990"/>
<protein>
    <submittedName>
        <fullName evidence="1">DUF1847 domain-containing protein</fullName>
    </submittedName>
</protein>
<organism evidence="1 2">
    <name type="scientific">Methanolobus zinderi</name>
    <dbReference type="NCBI Taxonomy" id="536044"/>
    <lineage>
        <taxon>Archaea</taxon>
        <taxon>Methanobacteriati</taxon>
        <taxon>Methanobacteriota</taxon>
        <taxon>Stenosarchaea group</taxon>
        <taxon>Methanomicrobia</taxon>
        <taxon>Methanosarcinales</taxon>
        <taxon>Methanosarcinaceae</taxon>
        <taxon>Methanolobus</taxon>
    </lineage>
</organism>
<dbReference type="OrthoDB" id="59661at2157"/>
<dbReference type="AlphaFoldDB" id="A0A7D5E8U4"/>
<sequence length="190" mass="21397">MKCAFCDEKECREGKDCVGLSKDTVYEGSDLESMKVSASIEARYYMQKTRLEELILYARDMGYEKLGLAFCVGLEKEARTIQKILESDFEVFSVCCKVSGTDKGEYGLERLRPENFDPTCNPIIQADILKNKGTQLNIIIGLCIGHDILFTQHSAAPVTTLIVKDRVLAHNPAGAIYSNYYLKKRFGLEE</sequence>
<reference evidence="1 2" key="1">
    <citation type="submission" date="2020-06" db="EMBL/GenBank/DDBJ databases">
        <title>Methanolobus halotolerans sp. nov., isolated from a saline lake Tus in Siberia.</title>
        <authorList>
            <person name="Shen Y."/>
            <person name="Chen S.-C."/>
            <person name="Lai M.-C."/>
            <person name="Huang H.-H."/>
            <person name="Chiu H.-H."/>
            <person name="Tang S.-L."/>
            <person name="Rogozin D.Y."/>
            <person name="Degermendzhy A.G."/>
        </authorList>
    </citation>
    <scope>NUCLEOTIDE SEQUENCE [LARGE SCALE GENOMIC DNA]</scope>
    <source>
        <strain evidence="1 2">DSM 21339</strain>
    </source>
</reference>
<dbReference type="Pfam" id="PF08901">
    <property type="entry name" value="DUF1847"/>
    <property type="match status" value="1"/>
</dbReference>
<dbReference type="GeneID" id="55822207"/>
<dbReference type="EMBL" id="CP058215">
    <property type="protein sequence ID" value="QLC50718.1"/>
    <property type="molecule type" value="Genomic_DNA"/>
</dbReference>